<dbReference type="InterPro" id="IPR036236">
    <property type="entry name" value="Znf_C2H2_sf"/>
</dbReference>
<gene>
    <name evidence="7" type="ORF">HERILL_LOCUS3622</name>
</gene>
<dbReference type="EMBL" id="LR899010">
    <property type="protein sequence ID" value="CAD7080469.1"/>
    <property type="molecule type" value="Genomic_DNA"/>
</dbReference>
<feature type="domain" description="C2H2-type" evidence="6">
    <location>
        <begin position="328"/>
        <end position="355"/>
    </location>
</feature>
<dbReference type="Pfam" id="PF00096">
    <property type="entry name" value="zf-C2H2"/>
    <property type="match status" value="2"/>
</dbReference>
<feature type="domain" description="C2H2-type" evidence="6">
    <location>
        <begin position="1301"/>
        <end position="1328"/>
    </location>
</feature>
<dbReference type="PROSITE" id="PS00028">
    <property type="entry name" value="ZINC_FINGER_C2H2_1"/>
    <property type="match status" value="25"/>
</dbReference>
<evidence type="ECO:0000256" key="1">
    <source>
        <dbReference type="ARBA" id="ARBA00022723"/>
    </source>
</evidence>
<reference evidence="7 8" key="1">
    <citation type="submission" date="2020-11" db="EMBL/GenBank/DDBJ databases">
        <authorList>
            <person name="Wallbank WR R."/>
            <person name="Pardo Diaz C."/>
            <person name="Kozak K."/>
            <person name="Martin S."/>
            <person name="Jiggins C."/>
            <person name="Moest M."/>
            <person name="Warren A I."/>
            <person name="Generalovic N T."/>
            <person name="Byers J.R.P. K."/>
            <person name="Montejo-Kovacevich G."/>
            <person name="Yen C E."/>
        </authorList>
    </citation>
    <scope>NUCLEOTIDE SEQUENCE [LARGE SCALE GENOMIC DNA]</scope>
</reference>
<feature type="domain" description="C2H2-type" evidence="6">
    <location>
        <begin position="452"/>
        <end position="479"/>
    </location>
</feature>
<feature type="domain" description="C2H2-type" evidence="6">
    <location>
        <begin position="605"/>
        <end position="632"/>
    </location>
</feature>
<feature type="domain" description="C2H2-type" evidence="6">
    <location>
        <begin position="60"/>
        <end position="84"/>
    </location>
</feature>
<dbReference type="SMART" id="SM00355">
    <property type="entry name" value="ZnF_C2H2"/>
    <property type="match status" value="27"/>
</dbReference>
<dbReference type="GO" id="GO:0000977">
    <property type="term" value="F:RNA polymerase II transcription regulatory region sequence-specific DNA binding"/>
    <property type="evidence" value="ECO:0007669"/>
    <property type="project" value="TreeGrafter"/>
</dbReference>
<feature type="domain" description="C2H2-type" evidence="6">
    <location>
        <begin position="905"/>
        <end position="932"/>
    </location>
</feature>
<evidence type="ECO:0000313" key="7">
    <source>
        <dbReference type="EMBL" id="CAD7080469.1"/>
    </source>
</evidence>
<evidence type="ECO:0000256" key="5">
    <source>
        <dbReference type="PROSITE-ProRule" id="PRU00042"/>
    </source>
</evidence>
<evidence type="ECO:0000313" key="8">
    <source>
        <dbReference type="Proteomes" id="UP000594454"/>
    </source>
</evidence>
<feature type="domain" description="C2H2-type" evidence="6">
    <location>
        <begin position="567"/>
        <end position="595"/>
    </location>
</feature>
<feature type="domain" description="C2H2-type" evidence="6">
    <location>
        <begin position="680"/>
        <end position="705"/>
    </location>
</feature>
<dbReference type="Proteomes" id="UP000594454">
    <property type="component" value="Chromosome 2"/>
</dbReference>
<feature type="domain" description="C2H2-type" evidence="6">
    <location>
        <begin position="634"/>
        <end position="661"/>
    </location>
</feature>
<feature type="domain" description="C2H2-type" evidence="6">
    <location>
        <begin position="867"/>
        <end position="895"/>
    </location>
</feature>
<dbReference type="SUPFAM" id="SSF57667">
    <property type="entry name" value="beta-beta-alpha zinc fingers"/>
    <property type="match status" value="8"/>
</dbReference>
<evidence type="ECO:0000256" key="2">
    <source>
        <dbReference type="ARBA" id="ARBA00022737"/>
    </source>
</evidence>
<dbReference type="Pfam" id="PF12874">
    <property type="entry name" value="zf-met"/>
    <property type="match status" value="1"/>
</dbReference>
<dbReference type="PROSITE" id="PS50157">
    <property type="entry name" value="ZINC_FINGER_C2H2_2"/>
    <property type="match status" value="18"/>
</dbReference>
<name>A0A7R8UH44_HERIL</name>
<feature type="domain" description="C2H2-type" evidence="6">
    <location>
        <begin position="934"/>
        <end position="961"/>
    </location>
</feature>
<keyword evidence="4" id="KW-0862">Zinc</keyword>
<keyword evidence="1" id="KW-0479">Metal-binding</keyword>
<dbReference type="Pfam" id="PF13894">
    <property type="entry name" value="zf-C2H2_4"/>
    <property type="match status" value="1"/>
</dbReference>
<dbReference type="InterPro" id="IPR003604">
    <property type="entry name" value="Matrin/U1-like-C_Znf_C2H2"/>
</dbReference>
<evidence type="ECO:0000256" key="3">
    <source>
        <dbReference type="ARBA" id="ARBA00022771"/>
    </source>
</evidence>
<evidence type="ECO:0000256" key="4">
    <source>
        <dbReference type="ARBA" id="ARBA00022833"/>
    </source>
</evidence>
<dbReference type="PANTHER" id="PTHR24379">
    <property type="entry name" value="KRAB AND ZINC FINGER DOMAIN-CONTAINING"/>
    <property type="match status" value="1"/>
</dbReference>
<keyword evidence="3 5" id="KW-0863">Zinc-finger</keyword>
<dbReference type="PANTHER" id="PTHR24379:SF121">
    <property type="entry name" value="C2H2-TYPE DOMAIN-CONTAINING PROTEIN"/>
    <property type="match status" value="1"/>
</dbReference>
<keyword evidence="8" id="KW-1185">Reference proteome</keyword>
<feature type="domain" description="C2H2-type" evidence="6">
    <location>
        <begin position="414"/>
        <end position="441"/>
    </location>
</feature>
<feature type="domain" description="C2H2-type" evidence="6">
    <location>
        <begin position="758"/>
        <end position="785"/>
    </location>
</feature>
<dbReference type="InterPro" id="IPR013087">
    <property type="entry name" value="Znf_C2H2_type"/>
</dbReference>
<dbReference type="SMART" id="SM00451">
    <property type="entry name" value="ZnF_U1"/>
    <property type="match status" value="7"/>
</dbReference>
<dbReference type="GO" id="GO:0005634">
    <property type="term" value="C:nucleus"/>
    <property type="evidence" value="ECO:0007669"/>
    <property type="project" value="TreeGrafter"/>
</dbReference>
<keyword evidence="2" id="KW-0677">Repeat</keyword>
<evidence type="ECO:0000259" key="6">
    <source>
        <dbReference type="PROSITE" id="PS50157"/>
    </source>
</evidence>
<protein>
    <recommendedName>
        <fullName evidence="6">C2H2-type domain-containing protein</fullName>
    </recommendedName>
</protein>
<dbReference type="InParanoid" id="A0A7R8UH44"/>
<feature type="domain" description="C2H2-type" evidence="6">
    <location>
        <begin position="481"/>
        <end position="504"/>
    </location>
</feature>
<dbReference type="Gene3D" id="3.30.160.60">
    <property type="entry name" value="Classic Zinc Finger"/>
    <property type="match status" value="11"/>
</dbReference>
<dbReference type="GO" id="GO:0008270">
    <property type="term" value="F:zinc ion binding"/>
    <property type="evidence" value="ECO:0007669"/>
    <property type="project" value="UniProtKB-KW"/>
</dbReference>
<sequence length="1334" mass="155092">MDLISSLNPGLHLGVKSEEEIFEEPLESHHVDSSFSGFARIEQKVKCGRVLISTAGQYTMSCNVCSSRFDAMESFTNHLKATHSDYGIRNDGWGKIVIKTESVSKDEEFQTSVDTKASVAPNFAVHNISTNIIPKCSATAKKLTLILTAEPIYDEKRLICVTCDRQFDSKHAFLRHKNYHKKKFHKEETTHLKLGTQEDVLTELSVKAEFDIGDYGIQDSGTDTFEFGETLMIKMNFSIATLPSVYDGTSTGTVNGDNCAGRCELCNERYISDAALRQHIVTRHGDAIPKFLKDDPTYLKCRFCHKQFEKPTARYEHEKSHATEQKPYHCPRCPKTFAKRFNREVHELGHSKNGPKSKEQVRIVFSENPKFDNKKRFCITCNRRYASSDGFGRHKRMHRKKIRERLGILSKARFSCEFCPRRFKSEDGLRQHIAPHHGDKIPVSFKDDPTYLQCRFCFKEFEKPTKRYEHEKSHANEKSPYRCPLCPESFVDLFKRKVHQLIHTENGWKPEERLKIVFSENPQFDDEKRFCITCNRGFVSKNSFTNHKQSHKRRIYKSQGSVLETTIVCEFCSKQFRTETGLREHIVPYHGDKIPTSFKNDPTYLQCRFCLKAFEKPTDRYEHEKSHVKGKKPYQCAHCPKSFTDCFKRRIHESVHEENGKKRKEQVRIVFSENPKFDNKKCICITCNRKFTSRGTLRSHKRIHSMKILERQSILPKTTNSCEFCSKQFESEDGLRRHIVSNHGDAIPSFLKDDPTYLQCRYCFKQFEKPTERYKHEKTHANEKSPYRCPVCPKSFGDLFRRKVHELIHKEIEWKPEERQKVVLSENPKFDDKKLLCITCNRGFNSRISFKNHKQRHRINILPKASISCELCPTQFRSENGLRRHLVQHHGDEIPTSLKNDPTYLQCQFCFKQFEKPTERFLHEKSHAEEKKPYQCPLCWQSFKSPSQRKTHELIHKKEGSVPKEQVEIGISDNVKSGDDKDCIVSNSGLTSGGSPGSVRKEVRLFRCLQCPNSYKLKQSLNRHVRNIHSGIKSFLSETSGRSLDLKLNGTSQKLTEKLVEMQPHELKIRCEKMQPETNESAGVHVQFSRYPQATTAKSLQLDDATSLEKSGRLQTETEKREDAKWVSRSPVAFALKPEYDEERNFCISCDLQLDSNQALESHKKWHGVKIRKWKLAKGLALPRKQMKMLLSEIPEFDDTKKLCITCNREFSSRNSFEFHKYQHRVSEKQGIIIACEFCSERYQSNFGLREHIVIQHGDKIPTSLKDDPTYLKCRFCHTEFDKPTKRYMHEKSHANEKAPFRCSLCPKSFSSNSNRKAHEFIHRSSSISSLTVA</sequence>
<feature type="domain" description="C2H2-type" evidence="6">
    <location>
        <begin position="1272"/>
        <end position="1299"/>
    </location>
</feature>
<proteinExistence type="predicted"/>
<dbReference type="OrthoDB" id="7728048at2759"/>
<feature type="domain" description="C2H2-type" evidence="6">
    <location>
        <begin position="1006"/>
        <end position="1034"/>
    </location>
</feature>
<accession>A0A7R8UH44</accession>
<organism evidence="7 8">
    <name type="scientific">Hermetia illucens</name>
    <name type="common">Black soldier fly</name>
    <dbReference type="NCBI Taxonomy" id="343691"/>
    <lineage>
        <taxon>Eukaryota</taxon>
        <taxon>Metazoa</taxon>
        <taxon>Ecdysozoa</taxon>
        <taxon>Arthropoda</taxon>
        <taxon>Hexapoda</taxon>
        <taxon>Insecta</taxon>
        <taxon>Pterygota</taxon>
        <taxon>Neoptera</taxon>
        <taxon>Endopterygota</taxon>
        <taxon>Diptera</taxon>
        <taxon>Brachycera</taxon>
        <taxon>Stratiomyomorpha</taxon>
        <taxon>Stratiomyidae</taxon>
        <taxon>Hermetiinae</taxon>
        <taxon>Hermetia</taxon>
    </lineage>
</organism>
<feature type="domain" description="C2H2-type" evidence="6">
    <location>
        <begin position="720"/>
        <end position="748"/>
    </location>
</feature>
<dbReference type="GO" id="GO:0000981">
    <property type="term" value="F:DNA-binding transcription factor activity, RNA polymerase II-specific"/>
    <property type="evidence" value="ECO:0007669"/>
    <property type="project" value="TreeGrafter"/>
</dbReference>
<feature type="domain" description="C2H2-type" evidence="6">
    <location>
        <begin position="299"/>
        <end position="326"/>
    </location>
</feature>